<dbReference type="PANTHER" id="PTHR24286">
    <property type="entry name" value="CYTOCHROME P450 26"/>
    <property type="match status" value="1"/>
</dbReference>
<evidence type="ECO:0000256" key="4">
    <source>
        <dbReference type="ARBA" id="ARBA00023239"/>
    </source>
</evidence>
<dbReference type="InterPro" id="IPR001128">
    <property type="entry name" value="Cyt_P450"/>
</dbReference>
<dbReference type="CDD" id="cd11071">
    <property type="entry name" value="CYP74"/>
    <property type="match status" value="1"/>
</dbReference>
<dbReference type="Proteomes" id="UP001627284">
    <property type="component" value="Unassembled WGS sequence"/>
</dbReference>
<dbReference type="EMBL" id="JBJKTR010000022">
    <property type="protein sequence ID" value="KAL3325674.1"/>
    <property type="molecule type" value="Genomic_DNA"/>
</dbReference>
<evidence type="ECO:0000256" key="5">
    <source>
        <dbReference type="PIRSR" id="PIRSR602403-1"/>
    </source>
</evidence>
<proteinExistence type="predicted"/>
<evidence type="ECO:0000256" key="2">
    <source>
        <dbReference type="ARBA" id="ARBA00022723"/>
    </source>
</evidence>
<dbReference type="InterPro" id="IPR002403">
    <property type="entry name" value="Cyt_P450_E_grp-IV"/>
</dbReference>
<feature type="binding site" description="axial binding residue" evidence="5">
    <location>
        <position position="445"/>
    </location>
    <ligand>
        <name>heme</name>
        <dbReference type="ChEBI" id="CHEBI:30413"/>
    </ligand>
    <ligandPart>
        <name>Fe</name>
        <dbReference type="ChEBI" id="CHEBI:18248"/>
    </ligandPart>
</feature>
<sequence>MANTKDSHHIITMDKTKESSTPILPMKEIPGDYGLPFIGAIQDRYDFHYNQGADEFFRSRMKKYDSTIYRTNVPPGPFNARNSKAVVLVDAVSYPILFDDSQVDKENYFEGTFMSSPSFNGGYKVCGFLGTTDPKHTTLKGLFLSTLTRLHDKFIPIFTSSVTQVFTSLEKELSKNGTSYFNPISDNLSFEILFRLFCEGKNPVDTSVGTNGPKIVNKWVFLQLAPLISLGLKFVPNFLEDLVLHTFPLPYFLVKGDHQKLYNAFYNSMKDILDEAEKLGLKRDEACHNFVFLAGFNSYGGLKVFYPSLIKWIGTSGPSLHTRLVKEIRTAVKEAGGVTLSAIDKMPLVKSVVYETLRMDPPVPFQTVKARKNIIVSNHEASFLIKKDELIFGYQPLATKDSKVFKNGEEFNPDRFVGYGEKLLKYVYWSNGKEIDDPTVNNKQCPGKDLIVLMGRLLVVELFMRYDTFEIEFGKLLLGSKVTFKSLTKATS</sequence>
<comment type="caution">
    <text evidence="6">The sequence shown here is derived from an EMBL/GenBank/DDBJ whole genome shotgun (WGS) entry which is preliminary data.</text>
</comment>
<dbReference type="GO" id="GO:0046872">
    <property type="term" value="F:metal ion binding"/>
    <property type="evidence" value="ECO:0007669"/>
    <property type="project" value="UniProtKB-KW"/>
</dbReference>
<dbReference type="AlphaFoldDB" id="A0ABD2R1Q0"/>
<gene>
    <name evidence="6" type="ORF">AABB24_036755</name>
</gene>
<keyword evidence="1 5" id="KW-0349">Heme</keyword>
<accession>A0ABD2R1Q0</accession>
<keyword evidence="7" id="KW-1185">Reference proteome</keyword>
<dbReference type="PANTHER" id="PTHR24286:SF223">
    <property type="entry name" value="ALLENE OXIDE SYNTHASE 3"/>
    <property type="match status" value="1"/>
</dbReference>
<keyword evidence="2 5" id="KW-0479">Metal-binding</keyword>
<protein>
    <recommendedName>
        <fullName evidence="8">Allene oxide synthase</fullName>
    </recommendedName>
</protein>
<dbReference type="InterPro" id="IPR036396">
    <property type="entry name" value="Cyt_P450_sf"/>
</dbReference>
<organism evidence="6 7">
    <name type="scientific">Solanum stoloniferum</name>
    <dbReference type="NCBI Taxonomy" id="62892"/>
    <lineage>
        <taxon>Eukaryota</taxon>
        <taxon>Viridiplantae</taxon>
        <taxon>Streptophyta</taxon>
        <taxon>Embryophyta</taxon>
        <taxon>Tracheophyta</taxon>
        <taxon>Spermatophyta</taxon>
        <taxon>Magnoliopsida</taxon>
        <taxon>eudicotyledons</taxon>
        <taxon>Gunneridae</taxon>
        <taxon>Pentapetalae</taxon>
        <taxon>asterids</taxon>
        <taxon>lamiids</taxon>
        <taxon>Solanales</taxon>
        <taxon>Solanaceae</taxon>
        <taxon>Solanoideae</taxon>
        <taxon>Solaneae</taxon>
        <taxon>Solanum</taxon>
    </lineage>
</organism>
<evidence type="ECO:0000313" key="6">
    <source>
        <dbReference type="EMBL" id="KAL3325674.1"/>
    </source>
</evidence>
<dbReference type="Pfam" id="PF00067">
    <property type="entry name" value="p450"/>
    <property type="match status" value="1"/>
</dbReference>
<dbReference type="Gene3D" id="1.10.630.10">
    <property type="entry name" value="Cytochrome P450"/>
    <property type="match status" value="1"/>
</dbReference>
<evidence type="ECO:0000256" key="1">
    <source>
        <dbReference type="ARBA" id="ARBA00022617"/>
    </source>
</evidence>
<dbReference type="SUPFAM" id="SSF48264">
    <property type="entry name" value="Cytochrome P450"/>
    <property type="match status" value="1"/>
</dbReference>
<dbReference type="GO" id="GO:0006631">
    <property type="term" value="P:fatty acid metabolic process"/>
    <property type="evidence" value="ECO:0007669"/>
    <property type="project" value="UniProtKB-ARBA"/>
</dbReference>
<evidence type="ECO:0000313" key="7">
    <source>
        <dbReference type="Proteomes" id="UP001627284"/>
    </source>
</evidence>
<reference evidence="6 7" key="1">
    <citation type="submission" date="2024-05" db="EMBL/GenBank/DDBJ databases">
        <title>De novo assembly of an allotetraploid wild potato.</title>
        <authorList>
            <person name="Hosaka A.J."/>
        </authorList>
    </citation>
    <scope>NUCLEOTIDE SEQUENCE [LARGE SCALE GENOMIC DNA]</scope>
    <source>
        <tissue evidence="6">Young leaves</tissue>
    </source>
</reference>
<dbReference type="FunFam" id="1.10.630.10:FF:000024">
    <property type="entry name" value="Allene oxide synthase, chloroplastic"/>
    <property type="match status" value="1"/>
</dbReference>
<comment type="cofactor">
    <cofactor evidence="5">
        <name>heme</name>
        <dbReference type="ChEBI" id="CHEBI:30413"/>
    </cofactor>
</comment>
<dbReference type="PRINTS" id="PR00465">
    <property type="entry name" value="EP450IV"/>
</dbReference>
<keyword evidence="4" id="KW-0456">Lyase</keyword>
<name>A0ABD2R1Q0_9SOLN</name>
<evidence type="ECO:0000256" key="3">
    <source>
        <dbReference type="ARBA" id="ARBA00023004"/>
    </source>
</evidence>
<keyword evidence="3 5" id="KW-0408">Iron</keyword>
<dbReference type="GO" id="GO:0016829">
    <property type="term" value="F:lyase activity"/>
    <property type="evidence" value="ECO:0007669"/>
    <property type="project" value="UniProtKB-KW"/>
</dbReference>
<evidence type="ECO:0008006" key="8">
    <source>
        <dbReference type="Google" id="ProtNLM"/>
    </source>
</evidence>